<evidence type="ECO:0000313" key="2">
    <source>
        <dbReference type="EMBL" id="SCY84132.1"/>
    </source>
</evidence>
<organism evidence="2 3">
    <name type="scientific">Paracoccus tibetensis</name>
    <dbReference type="NCBI Taxonomy" id="336292"/>
    <lineage>
        <taxon>Bacteria</taxon>
        <taxon>Pseudomonadati</taxon>
        <taxon>Pseudomonadota</taxon>
        <taxon>Alphaproteobacteria</taxon>
        <taxon>Rhodobacterales</taxon>
        <taxon>Paracoccaceae</taxon>
        <taxon>Paracoccus</taxon>
    </lineage>
</organism>
<sequence length="203" mass="20858">MRRILTLTAALTALSALPALAEATFCTARINDRDVVLGYDTAEPGLDKNFSRRERIAARWGEHDCPSYVVLRALTPELTDDQRGPFCLRHDEATKSVIGYDLGERDAWGQCRQRSASVCERVNATRSAAGAMTSAAARGTLNGLRALPDGSGAVIMSGSGSVISSALGSLGTAAATVAASPALAAGAAVSVVAVGGAVYACSD</sequence>
<feature type="signal peptide" evidence="1">
    <location>
        <begin position="1"/>
        <end position="21"/>
    </location>
</feature>
<protein>
    <recommendedName>
        <fullName evidence="4">Endonuclease YncB, thermonuclease family</fullName>
    </recommendedName>
</protein>
<dbReference type="AlphaFoldDB" id="A0A1G5J744"/>
<proteinExistence type="predicted"/>
<evidence type="ECO:0000256" key="1">
    <source>
        <dbReference type="SAM" id="SignalP"/>
    </source>
</evidence>
<dbReference type="RefSeq" id="WP_090746431.1">
    <property type="nucleotide sequence ID" value="NZ_FMVT01000011.1"/>
</dbReference>
<evidence type="ECO:0008006" key="4">
    <source>
        <dbReference type="Google" id="ProtNLM"/>
    </source>
</evidence>
<accession>A0A1G5J744</accession>
<keyword evidence="1" id="KW-0732">Signal</keyword>
<reference evidence="2 3" key="1">
    <citation type="submission" date="2016-10" db="EMBL/GenBank/DDBJ databases">
        <authorList>
            <person name="de Groot N.N."/>
        </authorList>
    </citation>
    <scope>NUCLEOTIDE SEQUENCE [LARGE SCALE GENOMIC DNA]</scope>
    <source>
        <strain evidence="2 3">CGMCC 1.8925</strain>
    </source>
</reference>
<dbReference type="EMBL" id="FMVT01000011">
    <property type="protein sequence ID" value="SCY84132.1"/>
    <property type="molecule type" value="Genomic_DNA"/>
</dbReference>
<feature type="chain" id="PRO_5011666115" description="Endonuclease YncB, thermonuclease family" evidence="1">
    <location>
        <begin position="22"/>
        <end position="203"/>
    </location>
</feature>
<name>A0A1G5J744_9RHOB</name>
<gene>
    <name evidence="2" type="ORF">SAMN05660710_03024</name>
</gene>
<keyword evidence="3" id="KW-1185">Reference proteome</keyword>
<dbReference type="Proteomes" id="UP000199502">
    <property type="component" value="Unassembled WGS sequence"/>
</dbReference>
<dbReference type="OrthoDB" id="7689671at2"/>
<evidence type="ECO:0000313" key="3">
    <source>
        <dbReference type="Proteomes" id="UP000199502"/>
    </source>
</evidence>